<dbReference type="PANTHER" id="PTHR45641:SF19">
    <property type="entry name" value="NEPHROCYSTIN-3"/>
    <property type="match status" value="1"/>
</dbReference>
<evidence type="ECO:0000256" key="1">
    <source>
        <dbReference type="ARBA" id="ARBA00022737"/>
    </source>
</evidence>
<evidence type="ECO:0000256" key="2">
    <source>
        <dbReference type="ARBA" id="ARBA00022803"/>
    </source>
</evidence>
<keyword evidence="6" id="KW-1185">Reference proteome</keyword>
<dbReference type="Gene3D" id="1.25.40.10">
    <property type="entry name" value="Tetratricopeptide repeat domain"/>
    <property type="match status" value="3"/>
</dbReference>
<dbReference type="Proteomes" id="UP000290637">
    <property type="component" value="Chromosome"/>
</dbReference>
<dbReference type="InterPro" id="IPR019734">
    <property type="entry name" value="TPR_rpt"/>
</dbReference>
<evidence type="ECO:0000313" key="6">
    <source>
        <dbReference type="Proteomes" id="UP000290637"/>
    </source>
</evidence>
<reference evidence="5 6" key="1">
    <citation type="submission" date="2019-02" db="EMBL/GenBank/DDBJ databases">
        <title>Draft Genome Sequences of Six Type Strains of the Genus Massilia.</title>
        <authorList>
            <person name="Miess H."/>
            <person name="Frediansyhah A."/>
            <person name="Gross H."/>
        </authorList>
    </citation>
    <scope>NUCLEOTIDE SEQUENCE [LARGE SCALE GENOMIC DNA]</scope>
    <source>
        <strain evidence="5 6">DSM 17473</strain>
    </source>
</reference>
<evidence type="ECO:0000256" key="3">
    <source>
        <dbReference type="PROSITE-ProRule" id="PRU00339"/>
    </source>
</evidence>
<feature type="domain" description="CHAT" evidence="4">
    <location>
        <begin position="107"/>
        <end position="371"/>
    </location>
</feature>
<dbReference type="InterPro" id="IPR024983">
    <property type="entry name" value="CHAT_dom"/>
</dbReference>
<dbReference type="Pfam" id="PF12770">
    <property type="entry name" value="CHAT"/>
    <property type="match status" value="1"/>
</dbReference>
<dbReference type="OrthoDB" id="8859039at2"/>
<dbReference type="EMBL" id="CP035913">
    <property type="protein sequence ID" value="QBE65800.1"/>
    <property type="molecule type" value="Genomic_DNA"/>
</dbReference>
<accession>A0A4P6L2M2</accession>
<dbReference type="Pfam" id="PF13181">
    <property type="entry name" value="TPR_8"/>
    <property type="match status" value="1"/>
</dbReference>
<dbReference type="InterPro" id="IPR011990">
    <property type="entry name" value="TPR-like_helical_dom_sf"/>
</dbReference>
<keyword evidence="2 3" id="KW-0802">TPR repeat</keyword>
<sequence>MQKLEIRHDPEGDGFHFRVQRILPDSIREAAAVAVADPLALALSQTNSRLGDELTWYLEYYLDYPYGPNQQRAERVTTALKEWGIQAFNALFGQDKARDWYRDATRSAHAELHLIITSDDARVLAWPWEALHDPLVGDLALHCRIERQLQYLEDPPEPHPALSRESIGILLVTARPYDADVGYRSISRPLVELIHKENLPARVKLLRPPTFDQLRAELQANPGAYHIVHFDGHGGFGIESDKTGQKLKGAQGQLIFEQHDGSEAFVTGELLSQLLREHRIPIAVLNACQSATLDAEAEDAFASVATSLLKAGVRSVVAMGYSLYVSAAREFLPPFYRRLFESGSVADATRAGRQALVAHPERRSGFALQDWLVPVLYQQQPLHFKFTKQTHVETHASEFVIPEAARLDTSETPYGLIGRDSAVLALERASRRPPAALLVHGMGGVGKTTLVRGYIDWLARTEGLPPKIVWISFVDTGFADYVLSRLVEATLGIEAIAEPGAQKWSQLVRFLRNAPLLIVWDDFKCTNNTADVGTDETSGCLISADDRQRLKHFLQQLRGGKSKVLITSRTDEDWLDTSECWRIPLSGLQGEEREELAQHILSDHGIRLNPKDHKTTDLITSMEGHPLMMRVILPKLARESPATLMQAMAQYLAEPASFNSIERQLYATLCYVQGGLPTKLKPLLYPVGLHGGNVDTAELANMASRAAQPFTAQQTQNAMEMLEAAGLAQEIGCNIFKLHPALVCYLRGEAKSVVDSAAAQAWRHAFVATMATLVGLNVSSPLHSQHTFYSFFGKSVEQACKMVDDFVSPKDYGTLMQYLGNYAYERQDMSQARTYFETLAQHSEMHGNDTHASVAYHMLGMVAARGMQVNVAEEWYRKSLKIKERLCDKRGVAGAHHQLGLLAQERRDLNMAEGEYRRALGIKEELGDESGIAATCHQLGTLAHSRGDFHLAEICYNKALGITERLGEERAAATTLHQLGVLAAHYHKFDVAEVWYRKSMNIRERIRDELGLANTHHQLGILASKQNRFDVAESEYRKALEIKERLGNDFSTATTYHQLGEVAQARRDFDIAEGWYLKSFKIRAELRNSLGAAETCHQLGMIAEERRALDVAEGWYRKSLDFLNKEDKTNAAHTYYRLGILAMEQRNFDMANNWCLKFLGIAERRGDLLGIAIIYEQLWAISMELCDLEAADRYYHKSLDSLSAYNLTQLEDERRRIHTRDS</sequence>
<dbReference type="AlphaFoldDB" id="A0A4P6L2M2"/>
<dbReference type="PROSITE" id="PS50005">
    <property type="entry name" value="TPR"/>
    <property type="match status" value="1"/>
</dbReference>
<dbReference type="SUPFAM" id="SSF81901">
    <property type="entry name" value="HCP-like"/>
    <property type="match status" value="1"/>
</dbReference>
<dbReference type="SUPFAM" id="SSF52540">
    <property type="entry name" value="P-loop containing nucleoside triphosphate hydrolases"/>
    <property type="match status" value="1"/>
</dbReference>
<dbReference type="Gene3D" id="3.40.50.300">
    <property type="entry name" value="P-loop containing nucleotide triphosphate hydrolases"/>
    <property type="match status" value="1"/>
</dbReference>
<evidence type="ECO:0000259" key="4">
    <source>
        <dbReference type="Pfam" id="PF12770"/>
    </source>
</evidence>
<dbReference type="PANTHER" id="PTHR45641">
    <property type="entry name" value="TETRATRICOPEPTIDE REPEAT PROTEIN (AFU_ORTHOLOGUE AFUA_6G03870)"/>
    <property type="match status" value="1"/>
</dbReference>
<gene>
    <name evidence="5" type="ORF">EWM63_24815</name>
</gene>
<dbReference type="SMART" id="SM00028">
    <property type="entry name" value="TPR"/>
    <property type="match status" value="9"/>
</dbReference>
<evidence type="ECO:0000313" key="5">
    <source>
        <dbReference type="EMBL" id="QBE65800.1"/>
    </source>
</evidence>
<protein>
    <submittedName>
        <fullName evidence="5">Tetratricopeptide repeat protein</fullName>
    </submittedName>
</protein>
<dbReference type="KEGG" id="plue:EWM63_24815"/>
<keyword evidence="1" id="KW-0677">Repeat</keyword>
<dbReference type="Pfam" id="PF13424">
    <property type="entry name" value="TPR_12"/>
    <property type="match status" value="2"/>
</dbReference>
<proteinExistence type="predicted"/>
<name>A0A4P6L2M2_9BURK</name>
<dbReference type="InterPro" id="IPR027417">
    <property type="entry name" value="P-loop_NTPase"/>
</dbReference>
<dbReference type="SUPFAM" id="SSF48452">
    <property type="entry name" value="TPR-like"/>
    <property type="match status" value="1"/>
</dbReference>
<feature type="repeat" description="TPR" evidence="3">
    <location>
        <begin position="1013"/>
        <end position="1046"/>
    </location>
</feature>
<organism evidence="5 6">
    <name type="scientific">Pseudoduganella lutea</name>
    <dbReference type="NCBI Taxonomy" id="321985"/>
    <lineage>
        <taxon>Bacteria</taxon>
        <taxon>Pseudomonadati</taxon>
        <taxon>Pseudomonadota</taxon>
        <taxon>Betaproteobacteria</taxon>
        <taxon>Burkholderiales</taxon>
        <taxon>Oxalobacteraceae</taxon>
        <taxon>Telluria group</taxon>
        <taxon>Pseudoduganella</taxon>
    </lineage>
</organism>
<dbReference type="RefSeq" id="WP_130188909.1">
    <property type="nucleotide sequence ID" value="NZ_CP035913.1"/>
</dbReference>